<reference evidence="1 2" key="1">
    <citation type="submission" date="2023-10" db="EMBL/GenBank/DDBJ databases">
        <title>Glaciecola aquimarina strain GGW-M5 nov., isolated from a coastal seawater.</title>
        <authorList>
            <person name="Bayburt H."/>
            <person name="Kim J.M."/>
            <person name="Choi B.J."/>
            <person name="Jeon C.O."/>
        </authorList>
    </citation>
    <scope>NUCLEOTIDE SEQUENCE [LARGE SCALE GENOMIC DNA]</scope>
    <source>
        <strain evidence="1 2">KCTC 32108</strain>
    </source>
</reference>
<sequence>MKLLHSKRINLLFILILQIFSVNALSFDMQEQWPMFGGPHGNGQVTTSNTIKNEWSVRTGKNIKWQVELPAGGQSGITVWQDQVLFTINKPLDTATFSQISDNIANKKQIFEQAFQSTVAKLIADGDQQLGTLQQQAQQAAQVWQNFYNKENNKT</sequence>
<dbReference type="EMBL" id="JAWDIO010000002">
    <property type="protein sequence ID" value="MDU0354106.1"/>
    <property type="molecule type" value="Genomic_DNA"/>
</dbReference>
<comment type="caution">
    <text evidence="1">The sequence shown here is derived from an EMBL/GenBank/DDBJ whole genome shotgun (WGS) entry which is preliminary data.</text>
</comment>
<accession>A0ABU3SVS0</accession>
<name>A0ABU3SVS0_9ALTE</name>
<keyword evidence="2" id="KW-1185">Reference proteome</keyword>
<dbReference type="RefSeq" id="WP_316025729.1">
    <property type="nucleotide sequence ID" value="NZ_JAWDIO010000002.1"/>
</dbReference>
<organism evidence="1 2">
    <name type="scientific">Paraglaciecola aquimarina</name>
    <dbReference type="NCBI Taxonomy" id="1235557"/>
    <lineage>
        <taxon>Bacteria</taxon>
        <taxon>Pseudomonadati</taxon>
        <taxon>Pseudomonadota</taxon>
        <taxon>Gammaproteobacteria</taxon>
        <taxon>Alteromonadales</taxon>
        <taxon>Alteromonadaceae</taxon>
        <taxon>Paraglaciecola</taxon>
    </lineage>
</organism>
<dbReference type="Proteomes" id="UP001247805">
    <property type="component" value="Unassembled WGS sequence"/>
</dbReference>
<protein>
    <submittedName>
        <fullName evidence="1">Uncharacterized protein</fullName>
    </submittedName>
</protein>
<evidence type="ECO:0000313" key="2">
    <source>
        <dbReference type="Proteomes" id="UP001247805"/>
    </source>
</evidence>
<proteinExistence type="predicted"/>
<gene>
    <name evidence="1" type="ORF">RS130_09310</name>
</gene>
<evidence type="ECO:0000313" key="1">
    <source>
        <dbReference type="EMBL" id="MDU0354106.1"/>
    </source>
</evidence>